<dbReference type="PANTHER" id="PTHR33305:SF29">
    <property type="entry name" value="ETHYLENE INSENSITIVE 3-LIKE 5 PROTEIN"/>
    <property type="match status" value="1"/>
</dbReference>
<comment type="similarity">
    <text evidence="2">Belongs to the EIN3 family.</text>
</comment>
<reference evidence="8" key="1">
    <citation type="submission" date="2024-07" db="EMBL/GenBank/DDBJ databases">
        <title>Two chromosome-level genome assemblies of Korean endemic species Abeliophyllum distichum and Forsythia ovata (Oleaceae).</title>
        <authorList>
            <person name="Jang H."/>
        </authorList>
    </citation>
    <scope>NUCLEOTIDE SEQUENCE [LARGE SCALE GENOMIC DNA]</scope>
</reference>
<name>A0ABD1SF28_9LAMI</name>
<proteinExistence type="inferred from homology"/>
<feature type="region of interest" description="Disordered" evidence="5">
    <location>
        <begin position="1"/>
        <end position="32"/>
    </location>
</feature>
<sequence length="457" mass="52685">MVKFNGEIESSNPSSSIDQSEEENEEKISYDDLKERMWNDRMRMQKIMAQRESLEPESKPNQEQLRRKKMSIAEHVILKYMVKIMEVCNAQGFVYGIVPEKGMPVTGSSDSLKEWWKEKAMFDKHAPAAIAEFLPKIVEQGILDPISYMHLLQELHDTTLGSLLSALMQHCHPPQRRFPLERGLPPPWWPKGNEVWWGDQGLVAQEQGAPPYKKPHDLKKAWKVSVLAAIIKHMSPNMDRIRRLVNQSKSLQHKMTLKETTTWSKVVNQEEALLKLTEKSLKISQSKEEEGNREIIKDEKHADLLDQSTLKRKCEFECEAPPLDSLYACQSELEFGFAYKNSRAGHETTCTYRKDDSGVINQEIVHENPETNLRDWINIVLEQDSGNLDEQNNKIFGETISSSIENYGNYWGENFVEQLNLDPSYGNVDLDAKKLEQILHEAGAISIWDLAYQKIEE</sequence>
<dbReference type="AlphaFoldDB" id="A0ABD1SF28"/>
<dbReference type="Pfam" id="PF04873">
    <property type="entry name" value="EIN3_DNA-bd"/>
    <property type="match status" value="1"/>
</dbReference>
<evidence type="ECO:0000256" key="5">
    <source>
        <dbReference type="SAM" id="MobiDB-lite"/>
    </source>
</evidence>
<dbReference type="InterPro" id="IPR006957">
    <property type="entry name" value="EIN3"/>
</dbReference>
<dbReference type="Proteomes" id="UP001604336">
    <property type="component" value="Unassembled WGS sequence"/>
</dbReference>
<dbReference type="FunFam" id="1.10.3180.10:FF:000001">
    <property type="entry name" value="Ethylene insensitive 3-like 1"/>
    <property type="match status" value="1"/>
</dbReference>
<evidence type="ECO:0000313" key="8">
    <source>
        <dbReference type="Proteomes" id="UP001604336"/>
    </source>
</evidence>
<comment type="caution">
    <text evidence="7">The sequence shown here is derived from an EMBL/GenBank/DDBJ whole genome shotgun (WGS) entry which is preliminary data.</text>
</comment>
<gene>
    <name evidence="7" type="ORF">Adt_24344</name>
</gene>
<comment type="subcellular location">
    <subcellularLocation>
        <location evidence="1">Nucleus</location>
    </subcellularLocation>
</comment>
<accession>A0ABD1SF28</accession>
<evidence type="ECO:0000256" key="3">
    <source>
        <dbReference type="ARBA" id="ARBA00022745"/>
    </source>
</evidence>
<evidence type="ECO:0000256" key="2">
    <source>
        <dbReference type="ARBA" id="ARBA00009416"/>
    </source>
</evidence>
<dbReference type="GO" id="GO:0009873">
    <property type="term" value="P:ethylene-activated signaling pathway"/>
    <property type="evidence" value="ECO:0007669"/>
    <property type="project" value="UniProtKB-KW"/>
</dbReference>
<dbReference type="SUPFAM" id="SSF116768">
    <property type="entry name" value="DNA-binding domain of EIN3-like"/>
    <property type="match status" value="1"/>
</dbReference>
<evidence type="ECO:0000256" key="1">
    <source>
        <dbReference type="ARBA" id="ARBA00004123"/>
    </source>
</evidence>
<keyword evidence="3" id="KW-0936">Ethylene signaling pathway</keyword>
<feature type="domain" description="Ethylene insensitive 3-like DNA-binding" evidence="6">
    <location>
        <begin position="31"/>
        <end position="271"/>
    </location>
</feature>
<evidence type="ECO:0000259" key="6">
    <source>
        <dbReference type="Pfam" id="PF04873"/>
    </source>
</evidence>
<keyword evidence="4" id="KW-0539">Nucleus</keyword>
<evidence type="ECO:0000256" key="4">
    <source>
        <dbReference type="ARBA" id="ARBA00023242"/>
    </source>
</evidence>
<dbReference type="InterPro" id="IPR023278">
    <property type="entry name" value="Ethylene_insens-like_DNA-bd"/>
</dbReference>
<keyword evidence="8" id="KW-1185">Reference proteome</keyword>
<dbReference type="PANTHER" id="PTHR33305">
    <property type="entry name" value="ETHYLENE INSENSITIVE 3-LIKE 2 PROTEIN"/>
    <property type="match status" value="1"/>
</dbReference>
<dbReference type="EMBL" id="JBFOLK010000007">
    <property type="protein sequence ID" value="KAL2498794.1"/>
    <property type="molecule type" value="Genomic_DNA"/>
</dbReference>
<feature type="compositionally biased region" description="Polar residues" evidence="5">
    <location>
        <begin position="8"/>
        <end position="18"/>
    </location>
</feature>
<dbReference type="InterPro" id="IPR047091">
    <property type="entry name" value="EIN3-like_DNA-bd"/>
</dbReference>
<organism evidence="7 8">
    <name type="scientific">Abeliophyllum distichum</name>
    <dbReference type="NCBI Taxonomy" id="126358"/>
    <lineage>
        <taxon>Eukaryota</taxon>
        <taxon>Viridiplantae</taxon>
        <taxon>Streptophyta</taxon>
        <taxon>Embryophyta</taxon>
        <taxon>Tracheophyta</taxon>
        <taxon>Spermatophyta</taxon>
        <taxon>Magnoliopsida</taxon>
        <taxon>eudicotyledons</taxon>
        <taxon>Gunneridae</taxon>
        <taxon>Pentapetalae</taxon>
        <taxon>asterids</taxon>
        <taxon>lamiids</taxon>
        <taxon>Lamiales</taxon>
        <taxon>Oleaceae</taxon>
        <taxon>Forsythieae</taxon>
        <taxon>Abeliophyllum</taxon>
    </lineage>
</organism>
<dbReference type="Gene3D" id="1.10.3180.10">
    <property type="entry name" value="DNA-binding domain of EIN3-like"/>
    <property type="match status" value="2"/>
</dbReference>
<evidence type="ECO:0000313" key="7">
    <source>
        <dbReference type="EMBL" id="KAL2498794.1"/>
    </source>
</evidence>
<dbReference type="GO" id="GO:0005634">
    <property type="term" value="C:nucleus"/>
    <property type="evidence" value="ECO:0007669"/>
    <property type="project" value="UniProtKB-SubCell"/>
</dbReference>
<protein>
    <submittedName>
        <fullName evidence="7">ETHYLENE INSENSITIVE 3-like 4 protein</fullName>
    </submittedName>
</protein>